<dbReference type="InterPro" id="IPR050863">
    <property type="entry name" value="CenT-Element_Derived"/>
</dbReference>
<dbReference type="Proteomes" id="UP001217089">
    <property type="component" value="Unassembled WGS sequence"/>
</dbReference>
<keyword evidence="1" id="KW-0238">DNA-binding</keyword>
<evidence type="ECO:0000259" key="3">
    <source>
        <dbReference type="PROSITE" id="PS51253"/>
    </source>
</evidence>
<dbReference type="Pfam" id="PF03221">
    <property type="entry name" value="HTH_Tnp_Tc5"/>
    <property type="match status" value="1"/>
</dbReference>
<keyword evidence="2" id="KW-0472">Membrane</keyword>
<evidence type="ECO:0000313" key="4">
    <source>
        <dbReference type="EMBL" id="KAJ8307180.1"/>
    </source>
</evidence>
<dbReference type="EMBL" id="JARBDR010000793">
    <property type="protein sequence ID" value="KAJ8307180.1"/>
    <property type="molecule type" value="Genomic_DNA"/>
</dbReference>
<evidence type="ECO:0000256" key="1">
    <source>
        <dbReference type="ARBA" id="ARBA00023125"/>
    </source>
</evidence>
<protein>
    <recommendedName>
        <fullName evidence="3">HTH CENPB-type domain-containing protein</fullName>
    </recommendedName>
</protein>
<dbReference type="PANTHER" id="PTHR19303">
    <property type="entry name" value="TRANSPOSON"/>
    <property type="match status" value="1"/>
</dbReference>
<proteinExistence type="predicted"/>
<feature type="non-terminal residue" evidence="4">
    <location>
        <position position="322"/>
    </location>
</feature>
<keyword evidence="5" id="KW-1185">Reference proteome</keyword>
<feature type="transmembrane region" description="Helical" evidence="2">
    <location>
        <begin position="269"/>
        <end position="292"/>
    </location>
</feature>
<dbReference type="PANTHER" id="PTHR19303:SF73">
    <property type="entry name" value="PROTEIN PDC2"/>
    <property type="match status" value="1"/>
</dbReference>
<dbReference type="InterPro" id="IPR006600">
    <property type="entry name" value="HTH_CenpB_DNA-bd_dom"/>
</dbReference>
<keyword evidence="2" id="KW-0812">Transmembrane</keyword>
<dbReference type="InterPro" id="IPR009057">
    <property type="entry name" value="Homeodomain-like_sf"/>
</dbReference>
<keyword evidence="2" id="KW-1133">Transmembrane helix</keyword>
<gene>
    <name evidence="4" type="ORF">KUTeg_015264</name>
</gene>
<dbReference type="SUPFAM" id="SSF46689">
    <property type="entry name" value="Homeodomain-like"/>
    <property type="match status" value="1"/>
</dbReference>
<dbReference type="SMART" id="SM00674">
    <property type="entry name" value="CENPB"/>
    <property type="match status" value="1"/>
</dbReference>
<evidence type="ECO:0000256" key="2">
    <source>
        <dbReference type="SAM" id="Phobius"/>
    </source>
</evidence>
<sequence>MSQPPAKQRRTQLTISEKKEILTFKYSHPKSTQDEIATHFFQDMRQIAKFKLLNTNDSNVIRQRAGKHEKLEEALYMWFSDVRADDRNAFITDQMLIEKAKVFGQDLNVDNDFSYSSGWLYKFKRRHNISQFIAHGESGSANMTVVTEGRTHLLFYRLQPNSTLATGPVCGQKRVKDRITVALCTDGSDKLKPIEAWNDVNQSTIENCWRHTSILPQDDDTDFDPEDDVPLRDLQCLTRQLPTENLMDVNDYVTANSNIQHMDTLTDNAIVDILLVTLIMNATVIVTIYPTLGSGHLEHLWKAMIDLETFASSKQTKDFFKL</sequence>
<feature type="domain" description="HTH CENPB-type" evidence="3">
    <location>
        <begin position="59"/>
        <end position="133"/>
    </location>
</feature>
<evidence type="ECO:0000313" key="5">
    <source>
        <dbReference type="Proteomes" id="UP001217089"/>
    </source>
</evidence>
<dbReference type="PROSITE" id="PS51253">
    <property type="entry name" value="HTH_CENPB"/>
    <property type="match status" value="1"/>
</dbReference>
<reference evidence="4 5" key="1">
    <citation type="submission" date="2022-12" db="EMBL/GenBank/DDBJ databases">
        <title>Chromosome-level genome of Tegillarca granosa.</title>
        <authorList>
            <person name="Kim J."/>
        </authorList>
    </citation>
    <scope>NUCLEOTIDE SEQUENCE [LARGE SCALE GENOMIC DNA]</scope>
    <source>
        <strain evidence="4">Teg-2019</strain>
        <tissue evidence="4">Adductor muscle</tissue>
    </source>
</reference>
<comment type="caution">
    <text evidence="4">The sequence shown here is derived from an EMBL/GenBank/DDBJ whole genome shotgun (WGS) entry which is preliminary data.</text>
</comment>
<organism evidence="4 5">
    <name type="scientific">Tegillarca granosa</name>
    <name type="common">Malaysian cockle</name>
    <name type="synonym">Anadara granosa</name>
    <dbReference type="NCBI Taxonomy" id="220873"/>
    <lineage>
        <taxon>Eukaryota</taxon>
        <taxon>Metazoa</taxon>
        <taxon>Spiralia</taxon>
        <taxon>Lophotrochozoa</taxon>
        <taxon>Mollusca</taxon>
        <taxon>Bivalvia</taxon>
        <taxon>Autobranchia</taxon>
        <taxon>Pteriomorphia</taxon>
        <taxon>Arcoida</taxon>
        <taxon>Arcoidea</taxon>
        <taxon>Arcidae</taxon>
        <taxon>Tegillarca</taxon>
    </lineage>
</organism>
<name>A0ABQ9EU60_TEGGR</name>
<dbReference type="Gene3D" id="1.10.10.60">
    <property type="entry name" value="Homeodomain-like"/>
    <property type="match status" value="1"/>
</dbReference>
<accession>A0ABQ9EU60</accession>